<dbReference type="OrthoDB" id="3501336at2"/>
<name>A0A1G9MFM9_9ACTN</name>
<dbReference type="STRING" id="683260.SAMN05421874_12821"/>
<organism evidence="1 2">
    <name type="scientific">Nonomuraea maritima</name>
    <dbReference type="NCBI Taxonomy" id="683260"/>
    <lineage>
        <taxon>Bacteria</taxon>
        <taxon>Bacillati</taxon>
        <taxon>Actinomycetota</taxon>
        <taxon>Actinomycetes</taxon>
        <taxon>Streptosporangiales</taxon>
        <taxon>Streptosporangiaceae</taxon>
        <taxon>Nonomuraea</taxon>
    </lineage>
</organism>
<keyword evidence="2" id="KW-1185">Reference proteome</keyword>
<dbReference type="RefSeq" id="WP_090772012.1">
    <property type="nucleotide sequence ID" value="NZ_FNFB01000028.1"/>
</dbReference>
<proteinExistence type="predicted"/>
<dbReference type="EMBL" id="FNFB01000028">
    <property type="protein sequence ID" value="SDL73072.1"/>
    <property type="molecule type" value="Genomic_DNA"/>
</dbReference>
<protein>
    <submittedName>
        <fullName evidence="1">Phage-related protein</fullName>
    </submittedName>
</protein>
<sequence>MGLNVGELFATILVKNRSGPPIKQFNRDLDDAAKKSQSSLGTVASNAAAMGTRLVAVASAGSVAAGGLAVAAQGGIALAAALAPAAGIIAALPGAMVLAKAATATLQVALAGVSEAFSAALADDPEAFKKSIAGLSPAAQAAAKELRAAKPAIDGLKSSVQDAFFQPLASQITAVAAALVGPLQSGMSGVAREFGLAGAAAAQFASSSASVQAVSAIFTSLRQAVADMRPAIEPLLAGFRDLAVVGAQFTSGLVPGIAGAAAKFGEFLSQAAASGQALGWMQGAMAVFQQLGTIVGSLVGIIQSIFSAMQTGGTNALGVLGQLLVQLNQFLASAQGQQILVTIFQSLSQVGSALFPIFQALGGAVAQIAPHIANIAVALGPGLAAAVTALGPALAALGPGLTLVAEMLSKAFASPEMQAGLLALGQGISALLSAVAPLLPLVGQLAGILGQTLGMALTNLSAVLAPVIEALASSLQPLLPQMSSLVTELAAAVGPLAAQIGQVLAQAIQVVLPPFVELTSKLLPPMMSLVKSLIPLVSTFVGVLSEILGAVQPIIAPLLQIVGDILPSLIKIVEGVVRLFRGDFSGALDMIVDAVTGLGSTLMNAGKALMEGLWNGIVAAGNAIKNNIVGFLRDILPGPVLDFLGIHSPSRLFMKIGKEVPAGLAQGILGAGGVVRTAAQRMAGIVAGTGIPDLAAPGVSLPGGMSVGGLGNARTVIHQTNYYPQAEPTSVSVNRGLQLAGALGVI</sequence>
<dbReference type="Proteomes" id="UP000198683">
    <property type="component" value="Unassembled WGS sequence"/>
</dbReference>
<gene>
    <name evidence="1" type="ORF">SAMN05421874_12821</name>
</gene>
<evidence type="ECO:0000313" key="2">
    <source>
        <dbReference type="Proteomes" id="UP000198683"/>
    </source>
</evidence>
<reference evidence="1 2" key="1">
    <citation type="submission" date="2016-10" db="EMBL/GenBank/DDBJ databases">
        <authorList>
            <person name="de Groot N.N."/>
        </authorList>
    </citation>
    <scope>NUCLEOTIDE SEQUENCE [LARGE SCALE GENOMIC DNA]</scope>
    <source>
        <strain evidence="1 2">CGMCC 4.5681</strain>
    </source>
</reference>
<accession>A0A1G9MFM9</accession>
<evidence type="ECO:0000313" key="1">
    <source>
        <dbReference type="EMBL" id="SDL73072.1"/>
    </source>
</evidence>
<dbReference type="AlphaFoldDB" id="A0A1G9MFM9"/>